<dbReference type="HOGENOM" id="CLU_123885_2_0_6"/>
<dbReference type="GeneID" id="92834136"/>
<protein>
    <submittedName>
        <fullName evidence="2">Uncharacterized protein</fullName>
    </submittedName>
</protein>
<dbReference type="Proteomes" id="UP000013248">
    <property type="component" value="Unassembled WGS sequence"/>
</dbReference>
<keyword evidence="3" id="KW-1185">Reference proteome</keyword>
<proteinExistence type="predicted"/>
<sequence>MLSQVASSDACVSCGACCANYRVSFYWAEAERMPANMVEPLTAVYSCMKGTNQAQVKCIALQGEVGQQVSCSIYAIRSSTCKEVQIADDHCNKARLAHNLIPLINIEQQDSENNENYDQVC</sequence>
<organism evidence="2 4">
    <name type="scientific">Acinetobacter modestus</name>
    <dbReference type="NCBI Taxonomy" id="1776740"/>
    <lineage>
        <taxon>Bacteria</taxon>
        <taxon>Pseudomonadati</taxon>
        <taxon>Pseudomonadota</taxon>
        <taxon>Gammaproteobacteria</taxon>
        <taxon>Moraxellales</taxon>
        <taxon>Moraxellaceae</taxon>
        <taxon>Acinetobacter</taxon>
    </lineage>
</organism>
<comment type="caution">
    <text evidence="2">The sequence shown here is derived from an EMBL/GenBank/DDBJ whole genome shotgun (WGS) entry which is preliminary data.</text>
</comment>
<evidence type="ECO:0000313" key="4">
    <source>
        <dbReference type="Proteomes" id="UP000013248"/>
    </source>
</evidence>
<dbReference type="RefSeq" id="WP_004659898.1">
    <property type="nucleotide sequence ID" value="NZ_BMDV01000003.1"/>
</dbReference>
<accession>N8R2X0</accession>
<evidence type="ECO:0000313" key="1">
    <source>
        <dbReference type="EMBL" id="ENU27884.1"/>
    </source>
</evidence>
<dbReference type="EMBL" id="APOJ01000016">
    <property type="protein sequence ID" value="ENU27884.1"/>
    <property type="molecule type" value="Genomic_DNA"/>
</dbReference>
<dbReference type="EMBL" id="APRP01000033">
    <property type="protein sequence ID" value="ENW98432.1"/>
    <property type="molecule type" value="Genomic_DNA"/>
</dbReference>
<dbReference type="Proteomes" id="UP000013190">
    <property type="component" value="Unassembled WGS sequence"/>
</dbReference>
<dbReference type="InterPro" id="IPR005358">
    <property type="entry name" value="Puta_zinc/iron-chelating_dom"/>
</dbReference>
<reference evidence="1 3" key="3">
    <citation type="journal article" date="2016" name="Int. J. Syst. Evol. Microbiol.">
        <title>Taxonomy of haemolytic and/or proteolytic strains of the genus Acinetobacter with the proposal of Acinetobacter courvalinii sp. nov. (genomic species 14 sensu Bouvet &amp; Jeanjean), Acinetobacter dispersus sp. nov. (genomic species 17), Acinetobacter modestus sp. nov., Acinetobacter proteolyticus sp. nov. and Acinetobacter vivianii sp. nov.</title>
        <authorList>
            <person name="Nemec A."/>
            <person name="Radolfova-Krizova L."/>
            <person name="Maixnerova M."/>
            <person name="Vrestiakova E."/>
            <person name="Jezek P."/>
            <person name="Sedo O."/>
        </authorList>
    </citation>
    <scope>NUCLEOTIDE SEQUENCE [LARGE SCALE GENOMIC DNA]</scope>
    <source>
        <strain evidence="1 3">NIPH 236</strain>
    </source>
</reference>
<evidence type="ECO:0000313" key="3">
    <source>
        <dbReference type="Proteomes" id="UP000013190"/>
    </source>
</evidence>
<dbReference type="PATRIC" id="fig|1217705.3.peg.3289"/>
<dbReference type="AlphaFoldDB" id="N8R2X0"/>
<evidence type="ECO:0000313" key="2">
    <source>
        <dbReference type="EMBL" id="ENW98432.1"/>
    </source>
</evidence>
<dbReference type="Pfam" id="PF03692">
    <property type="entry name" value="CxxCxxCC"/>
    <property type="match status" value="1"/>
</dbReference>
<dbReference type="STRING" id="1217705.F900_03389"/>
<reference evidence="3" key="2">
    <citation type="submission" date="2013-02" db="EMBL/GenBank/DDBJ databases">
        <title>The Genome Sequence of Acinetobacter sp. NIPH 236.</title>
        <authorList>
            <consortium name="The Broad Institute Genome Sequencing Platform"/>
            <consortium name="The Broad Institute Genome Sequencing Center for Infectious Disease"/>
            <person name="Cerqueira G."/>
            <person name="Feldgarden M."/>
            <person name="Courvalin P."/>
            <person name="Perichon B."/>
            <person name="Grillot-Courvalin C."/>
            <person name="Clermont D."/>
            <person name="Rocha E."/>
            <person name="Yoon E.-J."/>
            <person name="Nemec A."/>
            <person name="Walker B."/>
            <person name="Young S.K."/>
            <person name="Zeng Q."/>
            <person name="Gargeya S."/>
            <person name="Fitzgerald M."/>
            <person name="Haas B."/>
            <person name="Abouelleil A."/>
            <person name="Alvarado L."/>
            <person name="Arachchi H.M."/>
            <person name="Berlin A.M."/>
            <person name="Chapman S.B."/>
            <person name="Dewar J."/>
            <person name="Goldberg J."/>
            <person name="Griggs A."/>
            <person name="Gujja S."/>
            <person name="Hansen M."/>
            <person name="Howarth C."/>
            <person name="Imamovic A."/>
            <person name="Larimer J."/>
            <person name="McCowan C."/>
            <person name="Murphy C."/>
            <person name="Neiman D."/>
            <person name="Pearson M."/>
            <person name="Priest M."/>
            <person name="Roberts A."/>
            <person name="Saif S."/>
            <person name="Shea T."/>
            <person name="Sisk P."/>
            <person name="Sykes S."/>
            <person name="Wortman J."/>
            <person name="Nusbaum C."/>
            <person name="Birren B."/>
        </authorList>
    </citation>
    <scope>NUCLEOTIDE SEQUENCE [LARGE SCALE GENOMIC DNA]</scope>
    <source>
        <strain evidence="3">NIPH 236</strain>
    </source>
</reference>
<name>N8R2X0_9GAMM</name>
<accession>N9LQ59</accession>
<gene>
    <name evidence="2" type="ORF">F900_03389</name>
    <name evidence="1" type="ORF">F992_00712</name>
</gene>
<reference evidence="2 4" key="1">
    <citation type="submission" date="2013-02" db="EMBL/GenBank/DDBJ databases">
        <title>The Genome Sequence of Acinetobacter sp. ANC 3862.</title>
        <authorList>
            <consortium name="The Broad Institute Genome Sequencing Platform"/>
            <consortium name="The Broad Institute Genome Sequencing Center for Infectious Disease"/>
            <person name="Cerqueira G."/>
            <person name="Feldgarden M."/>
            <person name="Courvalin P."/>
            <person name="Perichon B."/>
            <person name="Grillot-Courvalin C."/>
            <person name="Clermont D."/>
            <person name="Rocha E."/>
            <person name="Yoon E.-J."/>
            <person name="Nemec A."/>
            <person name="Walker B."/>
            <person name="Young S.K."/>
            <person name="Zeng Q."/>
            <person name="Gargeya S."/>
            <person name="Fitzgerald M."/>
            <person name="Haas B."/>
            <person name="Abouelleil A."/>
            <person name="Alvarado L."/>
            <person name="Arachchi H.M."/>
            <person name="Berlin A.M."/>
            <person name="Chapman S.B."/>
            <person name="Dewar J."/>
            <person name="Goldberg J."/>
            <person name="Griggs A."/>
            <person name="Gujja S."/>
            <person name="Hansen M."/>
            <person name="Howarth C."/>
            <person name="Imamovic A."/>
            <person name="Larimer J."/>
            <person name="McCowan C."/>
            <person name="Murphy C."/>
            <person name="Neiman D."/>
            <person name="Pearson M."/>
            <person name="Priest M."/>
            <person name="Roberts A."/>
            <person name="Saif S."/>
            <person name="Shea T."/>
            <person name="Sisk P."/>
            <person name="Sykes S."/>
            <person name="Wortman J."/>
            <person name="Nusbaum C."/>
            <person name="Birren B."/>
        </authorList>
    </citation>
    <scope>NUCLEOTIDE SEQUENCE [LARGE SCALE GENOMIC DNA]</scope>
    <source>
        <strain evidence="2 4">ANC 3862</strain>
    </source>
</reference>